<name>A0A6J2EJU9_ZALCA</name>
<evidence type="ECO:0000256" key="1">
    <source>
        <dbReference type="SAM" id="MobiDB-lite"/>
    </source>
</evidence>
<gene>
    <name evidence="3" type="primary">LOC113932356</name>
</gene>
<accession>A0A6J2EJU9</accession>
<sequence>MGPLVSCLGPGLQAAFPASEGRPQWPAPQPGKERAPGTQPSVELSGGVGPVEGTQVWTHVDGAARSAPDLWKPPPEPRGEGGSVRAFPGLKLLKGPVLASRDAASTKP</sequence>
<keyword evidence="2" id="KW-1185">Reference proteome</keyword>
<evidence type="ECO:0000313" key="2">
    <source>
        <dbReference type="Proteomes" id="UP000515165"/>
    </source>
</evidence>
<feature type="region of interest" description="Disordered" evidence="1">
    <location>
        <begin position="13"/>
        <end position="108"/>
    </location>
</feature>
<organism evidence="2 3">
    <name type="scientific">Zalophus californianus</name>
    <name type="common">California sealion</name>
    <dbReference type="NCBI Taxonomy" id="9704"/>
    <lineage>
        <taxon>Eukaryota</taxon>
        <taxon>Metazoa</taxon>
        <taxon>Chordata</taxon>
        <taxon>Craniata</taxon>
        <taxon>Vertebrata</taxon>
        <taxon>Euteleostomi</taxon>
        <taxon>Mammalia</taxon>
        <taxon>Eutheria</taxon>
        <taxon>Laurasiatheria</taxon>
        <taxon>Carnivora</taxon>
        <taxon>Caniformia</taxon>
        <taxon>Pinnipedia</taxon>
        <taxon>Otariidae</taxon>
        <taxon>Zalophus</taxon>
    </lineage>
</organism>
<proteinExistence type="predicted"/>
<dbReference type="AlphaFoldDB" id="A0A6J2EJU9"/>
<dbReference type="Proteomes" id="UP000515165">
    <property type="component" value="Chromosome 10"/>
</dbReference>
<evidence type="ECO:0000313" key="3">
    <source>
        <dbReference type="RefSeq" id="XP_027467142.2"/>
    </source>
</evidence>
<protein>
    <submittedName>
        <fullName evidence="3">Uncharacterized protein LOC113932356</fullName>
    </submittedName>
</protein>
<dbReference type="RefSeq" id="XP_027467142.2">
    <property type="nucleotide sequence ID" value="XM_027611341.2"/>
</dbReference>
<dbReference type="GeneID" id="113932356"/>
<reference evidence="3" key="1">
    <citation type="submission" date="2025-08" db="UniProtKB">
        <authorList>
            <consortium name="RefSeq"/>
        </authorList>
    </citation>
    <scope>IDENTIFICATION</scope>
    <source>
        <tissue evidence="3">Blood</tissue>
    </source>
</reference>
<dbReference type="KEGG" id="zca:113932356"/>